<dbReference type="PROSITE" id="PS00071">
    <property type="entry name" value="GAPDH"/>
    <property type="match status" value="1"/>
</dbReference>
<dbReference type="EMBL" id="UINC01084037">
    <property type="protein sequence ID" value="SVC30308.1"/>
    <property type="molecule type" value="Genomic_DNA"/>
</dbReference>
<sequence length="227" mass="25637">KKYAHGINDKALMEGDQFIQIVSCNTHNLSCITDTLAVNNDPDNLKEGIFVCIRRATDISQASGFIPAPQVGKHGDRIYGSHHAEDAAGLFTTLDMDLNLFSSAMKVPSQYMHVVWFHLRVKEPTTMTQVIDKFENNPLVALTEKDMTSTVFSFGRDHGHFGRILNQTVVVVQTLNVRNNTEITGFCFTPQDGNSLLSSIAATEWLMYPRSYEDKIQCMSEFYYDWI</sequence>
<protein>
    <recommendedName>
        <fullName evidence="2">Glyceraldehyde 3-phosphate dehydrogenase catalytic domain-containing protein</fullName>
    </recommendedName>
</protein>
<proteinExistence type="predicted"/>
<dbReference type="InterPro" id="IPR020830">
    <property type="entry name" value="GlycerAld_3-P_DH_AS"/>
</dbReference>
<evidence type="ECO:0008006" key="2">
    <source>
        <dbReference type="Google" id="ProtNLM"/>
    </source>
</evidence>
<dbReference type="CDD" id="cd18127">
    <property type="entry name" value="GAPDH_II_C"/>
    <property type="match status" value="1"/>
</dbReference>
<feature type="non-terminal residue" evidence="1">
    <location>
        <position position="1"/>
    </location>
</feature>
<evidence type="ECO:0000313" key="1">
    <source>
        <dbReference type="EMBL" id="SVC30308.1"/>
    </source>
</evidence>
<name>A0A382L044_9ZZZZ</name>
<dbReference type="AlphaFoldDB" id="A0A382L044"/>
<gene>
    <name evidence="1" type="ORF">METZ01_LOCUS283162</name>
</gene>
<dbReference type="SUPFAM" id="SSF55347">
    <property type="entry name" value="Glyceraldehyde-3-phosphate dehydrogenase-like, C-terminal domain"/>
    <property type="match status" value="1"/>
</dbReference>
<reference evidence="1" key="1">
    <citation type="submission" date="2018-05" db="EMBL/GenBank/DDBJ databases">
        <authorList>
            <person name="Lanie J.A."/>
            <person name="Ng W.-L."/>
            <person name="Kazmierczak K.M."/>
            <person name="Andrzejewski T.M."/>
            <person name="Davidsen T.M."/>
            <person name="Wayne K.J."/>
            <person name="Tettelin H."/>
            <person name="Glass J.I."/>
            <person name="Rusch D."/>
            <person name="Podicherti R."/>
            <person name="Tsui H.-C.T."/>
            <person name="Winkler M.E."/>
        </authorList>
    </citation>
    <scope>NUCLEOTIDE SEQUENCE</scope>
</reference>
<dbReference type="GO" id="GO:0016620">
    <property type="term" value="F:oxidoreductase activity, acting on the aldehyde or oxo group of donors, NAD or NADP as acceptor"/>
    <property type="evidence" value="ECO:0007669"/>
    <property type="project" value="InterPro"/>
</dbReference>
<dbReference type="Gene3D" id="3.30.360.10">
    <property type="entry name" value="Dihydrodipicolinate Reductase, domain 2"/>
    <property type="match status" value="1"/>
</dbReference>
<accession>A0A382L044</accession>
<organism evidence="1">
    <name type="scientific">marine metagenome</name>
    <dbReference type="NCBI Taxonomy" id="408172"/>
    <lineage>
        <taxon>unclassified sequences</taxon>
        <taxon>metagenomes</taxon>
        <taxon>ecological metagenomes</taxon>
    </lineage>
</organism>